<feature type="transmembrane region" description="Helical" evidence="8">
    <location>
        <begin position="357"/>
        <end position="374"/>
    </location>
</feature>
<feature type="transmembrane region" description="Helical" evidence="8">
    <location>
        <begin position="148"/>
        <end position="168"/>
    </location>
</feature>
<keyword evidence="5 8" id="KW-1133">Transmembrane helix</keyword>
<dbReference type="InterPro" id="IPR024194">
    <property type="entry name" value="Ac/AlaTfrase_AlgI/DltB"/>
</dbReference>
<evidence type="ECO:0000313" key="10">
    <source>
        <dbReference type="Proteomes" id="UP001203136"/>
    </source>
</evidence>
<dbReference type="PIRSF" id="PIRSF016636">
    <property type="entry name" value="AlgI_DltB"/>
    <property type="match status" value="1"/>
</dbReference>
<feature type="transmembrane region" description="Helical" evidence="8">
    <location>
        <begin position="49"/>
        <end position="66"/>
    </location>
</feature>
<feature type="transmembrane region" description="Helical" evidence="8">
    <location>
        <begin position="78"/>
        <end position="98"/>
    </location>
</feature>
<protein>
    <submittedName>
        <fullName evidence="9">MBOAT family protein</fullName>
    </submittedName>
</protein>
<evidence type="ECO:0000256" key="3">
    <source>
        <dbReference type="ARBA" id="ARBA00022475"/>
    </source>
</evidence>
<name>A0AAW5F9Y9_CLOSY</name>
<dbReference type="InterPro" id="IPR028362">
    <property type="entry name" value="AlgI"/>
</dbReference>
<dbReference type="RefSeq" id="WP_009297717.1">
    <property type="nucleotide sequence ID" value="NZ_JAAIMZ010000002.1"/>
</dbReference>
<proteinExistence type="inferred from homology"/>
<comment type="caution">
    <text evidence="9">The sequence shown here is derived from an EMBL/GenBank/DDBJ whole genome shotgun (WGS) entry which is preliminary data.</text>
</comment>
<reference evidence="9" key="1">
    <citation type="journal article" date="2022" name="Cell Host Microbe">
        <title>Colonization of the live biotherapeutic product VE303 and modulation of the microbiota and metabolites in healthy volunteers.</title>
        <authorList>
            <person name="Dsouza M."/>
            <person name="Menon R."/>
            <person name="Crossette E."/>
            <person name="Bhattarai S.K."/>
            <person name="Schneider J."/>
            <person name="Kim Y.G."/>
            <person name="Reddy S."/>
            <person name="Caballero S."/>
            <person name="Felix C."/>
            <person name="Cornacchione L."/>
            <person name="Hendrickson J."/>
            <person name="Watson A.R."/>
            <person name="Minot S.S."/>
            <person name="Greenfield N."/>
            <person name="Schopf L."/>
            <person name="Szabady R."/>
            <person name="Patarroyo J."/>
            <person name="Smith W."/>
            <person name="Harrison P."/>
            <person name="Kuijper E.J."/>
            <person name="Kelly C.P."/>
            <person name="Olle B."/>
            <person name="Bobilev D."/>
            <person name="Silber J.L."/>
            <person name="Bucci V."/>
            <person name="Roberts B."/>
            <person name="Faith J."/>
            <person name="Norman J.M."/>
        </authorList>
    </citation>
    <scope>NUCLEOTIDE SEQUENCE</scope>
    <source>
        <strain evidence="9">VE303-04</strain>
    </source>
</reference>
<feature type="transmembrane region" description="Helical" evidence="8">
    <location>
        <begin position="395"/>
        <end position="423"/>
    </location>
</feature>
<feature type="transmembrane region" description="Helical" evidence="8">
    <location>
        <begin position="311"/>
        <end position="337"/>
    </location>
</feature>
<evidence type="ECO:0000313" key="9">
    <source>
        <dbReference type="EMBL" id="MCK0088615.1"/>
    </source>
</evidence>
<organism evidence="9 10">
    <name type="scientific">Clostridium symbiosum</name>
    <name type="common">Bacteroides symbiosus</name>
    <dbReference type="NCBI Taxonomy" id="1512"/>
    <lineage>
        <taxon>Bacteria</taxon>
        <taxon>Bacillati</taxon>
        <taxon>Bacillota</taxon>
        <taxon>Clostridia</taxon>
        <taxon>Lachnospirales</taxon>
        <taxon>Lachnospiraceae</taxon>
        <taxon>Otoolea</taxon>
    </lineage>
</organism>
<accession>A0AAW5F9Y9</accession>
<keyword evidence="7" id="KW-0012">Acyltransferase</keyword>
<feature type="transmembrane region" description="Helical" evidence="8">
    <location>
        <begin position="6"/>
        <end position="23"/>
    </location>
</feature>
<dbReference type="GO" id="GO:0016746">
    <property type="term" value="F:acyltransferase activity"/>
    <property type="evidence" value="ECO:0007669"/>
    <property type="project" value="UniProtKB-KW"/>
</dbReference>
<dbReference type="PANTHER" id="PTHR13285:SF18">
    <property type="entry name" value="PROTEIN-CYSTEINE N-PALMITOYLTRANSFERASE RASP"/>
    <property type="match status" value="1"/>
</dbReference>
<evidence type="ECO:0000256" key="1">
    <source>
        <dbReference type="ARBA" id="ARBA00004651"/>
    </source>
</evidence>
<comment type="subcellular location">
    <subcellularLocation>
        <location evidence="1">Cell membrane</location>
        <topology evidence="1">Multi-pass membrane protein</topology>
    </subcellularLocation>
</comment>
<gene>
    <name evidence="9" type="ORF">K5I21_22685</name>
</gene>
<dbReference type="GO" id="GO:0042121">
    <property type="term" value="P:alginic acid biosynthetic process"/>
    <property type="evidence" value="ECO:0007669"/>
    <property type="project" value="InterPro"/>
</dbReference>
<dbReference type="AlphaFoldDB" id="A0AAW5F9Y9"/>
<evidence type="ECO:0000256" key="8">
    <source>
        <dbReference type="SAM" id="Phobius"/>
    </source>
</evidence>
<evidence type="ECO:0000256" key="4">
    <source>
        <dbReference type="ARBA" id="ARBA00022692"/>
    </source>
</evidence>
<keyword evidence="3 7" id="KW-1003">Cell membrane</keyword>
<dbReference type="Pfam" id="PF03062">
    <property type="entry name" value="MBOAT"/>
    <property type="match status" value="1"/>
</dbReference>
<dbReference type="InterPro" id="IPR051085">
    <property type="entry name" value="MB_O-acyltransferase"/>
</dbReference>
<dbReference type="InterPro" id="IPR004299">
    <property type="entry name" value="MBOAT_fam"/>
</dbReference>
<feature type="transmembrane region" description="Helical" evidence="8">
    <location>
        <begin position="226"/>
        <end position="243"/>
    </location>
</feature>
<evidence type="ECO:0000256" key="7">
    <source>
        <dbReference type="PIRNR" id="PIRNR016636"/>
    </source>
</evidence>
<evidence type="ECO:0000256" key="5">
    <source>
        <dbReference type="ARBA" id="ARBA00022989"/>
    </source>
</evidence>
<dbReference type="GO" id="GO:0005886">
    <property type="term" value="C:plasma membrane"/>
    <property type="evidence" value="ECO:0007669"/>
    <property type="project" value="UniProtKB-SubCell"/>
</dbReference>
<dbReference type="EMBL" id="JAINVB010000001">
    <property type="protein sequence ID" value="MCK0088615.1"/>
    <property type="molecule type" value="Genomic_DNA"/>
</dbReference>
<dbReference type="Proteomes" id="UP001203136">
    <property type="component" value="Unassembled WGS sequence"/>
</dbReference>
<sequence>MLFSSLVFLWFFLPAAVFLYYLAPGRNAKNIVLFAASLIFYGWGGPRYLLLVLLTALLCYAAGLCLDAAGERTALKKLSVGVFVLITLGILGYFKYYNFFAATAGRLAGKELFPLRDIVLPLGISFYTFQAISYVVDVYRGKSPAQKNLFHMALYLFLFPQILSGPIIKYHQVAGQLTNRNETISMQFYGIKRFVYGLAKKVLLANTFGQSVDYIMGVPSGQMGTLTAWLAVILYTLQIYYDFSGYSDMAIGLGRIFGFYYEENFNYPYLSSSITEFWRRWHISLSTWFRDYLYIPLGGNRKGLGRTCVNLFIVFLATGLWHGASMTFIIWGIYHGLFILSERLWLKKVLDRNPVKFLNHLYAMVVVVFGWLLFRAPSMTYAIDLAKAMIRPSKGLWNAGLFANNKILFLAVLGILLCGPVQALFPRFRNHIFDEENVSYGDIAVMIVLLFLSTMVVVSSTYTAFIYFQF</sequence>
<keyword evidence="6 7" id="KW-0472">Membrane</keyword>
<comment type="similarity">
    <text evidence="2 7">Belongs to the membrane-bound acyltransferase family.</text>
</comment>
<dbReference type="PIRSF" id="PIRSF500217">
    <property type="entry name" value="AlgI"/>
    <property type="match status" value="1"/>
</dbReference>
<keyword evidence="7" id="KW-0808">Transferase</keyword>
<dbReference type="PANTHER" id="PTHR13285">
    <property type="entry name" value="ACYLTRANSFERASE"/>
    <property type="match status" value="1"/>
</dbReference>
<evidence type="ECO:0000256" key="2">
    <source>
        <dbReference type="ARBA" id="ARBA00010323"/>
    </source>
</evidence>
<feature type="transmembrane region" description="Helical" evidence="8">
    <location>
        <begin position="443"/>
        <end position="468"/>
    </location>
</feature>
<evidence type="ECO:0000256" key="6">
    <source>
        <dbReference type="ARBA" id="ARBA00023136"/>
    </source>
</evidence>
<dbReference type="GeneID" id="57968388"/>
<keyword evidence="4 8" id="KW-0812">Transmembrane</keyword>
<feature type="transmembrane region" description="Helical" evidence="8">
    <location>
        <begin position="118"/>
        <end position="136"/>
    </location>
</feature>